<organism evidence="1 2">
    <name type="scientific">Caerostris extrusa</name>
    <name type="common">Bark spider</name>
    <name type="synonym">Caerostris bankana</name>
    <dbReference type="NCBI Taxonomy" id="172846"/>
    <lineage>
        <taxon>Eukaryota</taxon>
        <taxon>Metazoa</taxon>
        <taxon>Ecdysozoa</taxon>
        <taxon>Arthropoda</taxon>
        <taxon>Chelicerata</taxon>
        <taxon>Arachnida</taxon>
        <taxon>Araneae</taxon>
        <taxon>Araneomorphae</taxon>
        <taxon>Entelegynae</taxon>
        <taxon>Araneoidea</taxon>
        <taxon>Araneidae</taxon>
        <taxon>Caerostris</taxon>
    </lineage>
</organism>
<dbReference type="Proteomes" id="UP001054945">
    <property type="component" value="Unassembled WGS sequence"/>
</dbReference>
<keyword evidence="2" id="KW-1185">Reference proteome</keyword>
<reference evidence="1 2" key="1">
    <citation type="submission" date="2021-06" db="EMBL/GenBank/DDBJ databases">
        <title>Caerostris extrusa draft genome.</title>
        <authorList>
            <person name="Kono N."/>
            <person name="Arakawa K."/>
        </authorList>
    </citation>
    <scope>NUCLEOTIDE SEQUENCE [LARGE SCALE GENOMIC DNA]</scope>
</reference>
<gene>
    <name evidence="1" type="ORF">CEXT_410221</name>
</gene>
<name>A0AAV4TK92_CAEEX</name>
<dbReference type="EMBL" id="BPLR01011328">
    <property type="protein sequence ID" value="GIY45836.1"/>
    <property type="molecule type" value="Genomic_DNA"/>
</dbReference>
<evidence type="ECO:0000313" key="1">
    <source>
        <dbReference type="EMBL" id="GIY45836.1"/>
    </source>
</evidence>
<evidence type="ECO:0000313" key="2">
    <source>
        <dbReference type="Proteomes" id="UP001054945"/>
    </source>
</evidence>
<sequence length="75" mass="8584">MSANRFCYVSETRGLWCVPPHSTGRNEWKGWQNAAATVPRKNEEMFVDSSGIVHWGNSVCNRTKLFTRDLTSHLN</sequence>
<comment type="caution">
    <text evidence="1">The sequence shown here is derived from an EMBL/GenBank/DDBJ whole genome shotgun (WGS) entry which is preliminary data.</text>
</comment>
<proteinExistence type="predicted"/>
<dbReference type="AlphaFoldDB" id="A0AAV4TK92"/>
<protein>
    <submittedName>
        <fullName evidence="1">Uncharacterized protein</fullName>
    </submittedName>
</protein>
<accession>A0AAV4TK92</accession>